<comment type="caution">
    <text evidence="9">The sequence shown here is derived from an EMBL/GenBank/DDBJ whole genome shotgun (WGS) entry which is preliminary data.</text>
</comment>
<evidence type="ECO:0000313" key="10">
    <source>
        <dbReference type="Proteomes" id="UP000886674"/>
    </source>
</evidence>
<organism evidence="9 10">
    <name type="scientific">Candidatus Thiodiazotropha taylori</name>
    <dbReference type="NCBI Taxonomy" id="2792791"/>
    <lineage>
        <taxon>Bacteria</taxon>
        <taxon>Pseudomonadati</taxon>
        <taxon>Pseudomonadota</taxon>
        <taxon>Gammaproteobacteria</taxon>
        <taxon>Chromatiales</taxon>
        <taxon>Sedimenticolaceae</taxon>
        <taxon>Candidatus Thiodiazotropha</taxon>
    </lineage>
</organism>
<evidence type="ECO:0000313" key="9">
    <source>
        <dbReference type="EMBL" id="MCG7980514.1"/>
    </source>
</evidence>
<keyword evidence="6 7" id="KW-0472">Membrane</keyword>
<dbReference type="InterPro" id="IPR052378">
    <property type="entry name" value="NosR_regulator"/>
</dbReference>
<keyword evidence="7" id="KW-1133">Transmembrane helix</keyword>
<evidence type="ECO:0000256" key="4">
    <source>
        <dbReference type="ARBA" id="ARBA00023004"/>
    </source>
</evidence>
<dbReference type="EMBL" id="JAEPCR010000128">
    <property type="protein sequence ID" value="MCG7980514.1"/>
    <property type="molecule type" value="Genomic_DNA"/>
</dbReference>
<dbReference type="InterPro" id="IPR017896">
    <property type="entry name" value="4Fe4S_Fe-S-bd"/>
</dbReference>
<dbReference type="SUPFAM" id="SSF54862">
    <property type="entry name" value="4Fe-4S ferredoxins"/>
    <property type="match status" value="1"/>
</dbReference>
<dbReference type="GO" id="GO:0046872">
    <property type="term" value="F:metal ion binding"/>
    <property type="evidence" value="ECO:0007669"/>
    <property type="project" value="UniProtKB-KW"/>
</dbReference>
<comment type="subcellular location">
    <subcellularLocation>
        <location evidence="1">Cell membrane</location>
    </subcellularLocation>
</comment>
<keyword evidence="5" id="KW-0411">Iron-sulfur</keyword>
<gene>
    <name evidence="9" type="ORF">JAY77_20500</name>
</gene>
<evidence type="ECO:0000259" key="8">
    <source>
        <dbReference type="PROSITE" id="PS51379"/>
    </source>
</evidence>
<sequence length="351" mass="39468">MNNPINLSVLRKIVQLGAFIFFVYGGIITGYYLEDKISGSLPALSCAYDFQGSDLCTLIPIQHQMDHRLGEAIAKGGNLLMGVMPTLITLGTFLLLFVVLNKAFCGWICPLGTFQEILQIIGQKLGLQRHETLSRDLVSRIRPAKWIILLLLVFAFPLLTGMGMLNHDLGDPFCRICPSRILTTLATGETTQLYLDTANTTTIVMSLLGDFIFGLMIALALTVRQPFCRICPMLALHAVFRKIGLLRLIKNGTPRCDRCGHCAKACPMDIHEIHTDMESRNVTFEDCTLCGRCVEFCPDKDVLQLKYTLFPIFSSSPQYFKQRKKQQTQWEKGNLITWYKKRPMSSKAESS</sequence>
<dbReference type="PROSITE" id="PS00198">
    <property type="entry name" value="4FE4S_FER_1"/>
    <property type="match status" value="1"/>
</dbReference>
<proteinExistence type="predicted"/>
<keyword evidence="7" id="KW-0812">Transmembrane</keyword>
<dbReference type="Gene3D" id="3.30.70.3270">
    <property type="match status" value="1"/>
</dbReference>
<dbReference type="PANTHER" id="PTHR30224">
    <property type="entry name" value="ELECTRON TRANSPORT PROTEIN"/>
    <property type="match status" value="1"/>
</dbReference>
<dbReference type="GO" id="GO:0005886">
    <property type="term" value="C:plasma membrane"/>
    <property type="evidence" value="ECO:0007669"/>
    <property type="project" value="UniProtKB-SubCell"/>
</dbReference>
<feature type="domain" description="4Fe-4S ferredoxin-type" evidence="8">
    <location>
        <begin position="246"/>
        <end position="276"/>
    </location>
</feature>
<name>A0A9E4TUL0_9GAMM</name>
<dbReference type="Pfam" id="PF13237">
    <property type="entry name" value="Fer4_10"/>
    <property type="match status" value="1"/>
</dbReference>
<accession>A0A9E4TUL0</accession>
<feature type="transmembrane region" description="Helical" evidence="7">
    <location>
        <begin position="203"/>
        <end position="223"/>
    </location>
</feature>
<evidence type="ECO:0000256" key="3">
    <source>
        <dbReference type="ARBA" id="ARBA00022723"/>
    </source>
</evidence>
<evidence type="ECO:0000256" key="7">
    <source>
        <dbReference type="SAM" id="Phobius"/>
    </source>
</evidence>
<dbReference type="PROSITE" id="PS51379">
    <property type="entry name" value="4FE4S_FER_2"/>
    <property type="match status" value="2"/>
</dbReference>
<feature type="transmembrane region" description="Helical" evidence="7">
    <location>
        <begin position="12"/>
        <end position="33"/>
    </location>
</feature>
<feature type="transmembrane region" description="Helical" evidence="7">
    <location>
        <begin position="146"/>
        <end position="165"/>
    </location>
</feature>
<evidence type="ECO:0000256" key="2">
    <source>
        <dbReference type="ARBA" id="ARBA00022475"/>
    </source>
</evidence>
<dbReference type="InterPro" id="IPR017900">
    <property type="entry name" value="4Fe4S_Fe_S_CS"/>
</dbReference>
<keyword evidence="4" id="KW-0408">Iron</keyword>
<feature type="transmembrane region" description="Helical" evidence="7">
    <location>
        <begin position="79"/>
        <end position="100"/>
    </location>
</feature>
<keyword evidence="2" id="KW-1003">Cell membrane</keyword>
<evidence type="ECO:0000256" key="5">
    <source>
        <dbReference type="ARBA" id="ARBA00023014"/>
    </source>
</evidence>
<feature type="domain" description="4Fe-4S ferredoxin-type" evidence="8">
    <location>
        <begin position="278"/>
        <end position="308"/>
    </location>
</feature>
<dbReference type="GO" id="GO:0051536">
    <property type="term" value="F:iron-sulfur cluster binding"/>
    <property type="evidence" value="ECO:0007669"/>
    <property type="project" value="UniProtKB-KW"/>
</dbReference>
<dbReference type="AlphaFoldDB" id="A0A9E4TUL0"/>
<protein>
    <submittedName>
        <fullName evidence="9">4Fe-4S binding protein</fullName>
    </submittedName>
</protein>
<dbReference type="PANTHER" id="PTHR30224:SF4">
    <property type="entry name" value="ELECTRON TRANSPORT PROTEIN YCCM-RELATED"/>
    <property type="match status" value="1"/>
</dbReference>
<evidence type="ECO:0000256" key="6">
    <source>
        <dbReference type="ARBA" id="ARBA00023136"/>
    </source>
</evidence>
<dbReference type="Proteomes" id="UP000886674">
    <property type="component" value="Unassembled WGS sequence"/>
</dbReference>
<dbReference type="Pfam" id="PF12801">
    <property type="entry name" value="Fer4_5"/>
    <property type="match status" value="2"/>
</dbReference>
<evidence type="ECO:0000256" key="1">
    <source>
        <dbReference type="ARBA" id="ARBA00004236"/>
    </source>
</evidence>
<reference evidence="9" key="1">
    <citation type="journal article" date="2021" name="Proc. Natl. Acad. Sci. U.S.A.">
        <title>Global biogeography of chemosynthetic symbionts reveals both localized and globally distributed symbiont groups. .</title>
        <authorList>
            <person name="Osvatic J.T."/>
            <person name="Wilkins L.G.E."/>
            <person name="Leibrecht L."/>
            <person name="Leray M."/>
            <person name="Zauner S."/>
            <person name="Polzin J."/>
            <person name="Camacho Y."/>
            <person name="Gros O."/>
            <person name="van Gils J.A."/>
            <person name="Eisen J.A."/>
            <person name="Petersen J.M."/>
            <person name="Yuen B."/>
        </authorList>
    </citation>
    <scope>NUCLEOTIDE SEQUENCE</scope>
    <source>
        <strain evidence="9">MAGclacostrist055</strain>
    </source>
</reference>
<keyword evidence="3" id="KW-0479">Metal-binding</keyword>